<dbReference type="PROSITE" id="PS51257">
    <property type="entry name" value="PROKAR_LIPOPROTEIN"/>
    <property type="match status" value="1"/>
</dbReference>
<evidence type="ECO:0008006" key="3">
    <source>
        <dbReference type="Google" id="ProtNLM"/>
    </source>
</evidence>
<dbReference type="Proteomes" id="UP000319204">
    <property type="component" value="Unassembled WGS sequence"/>
</dbReference>
<evidence type="ECO:0000313" key="1">
    <source>
        <dbReference type="EMBL" id="KAB5491713.1"/>
    </source>
</evidence>
<reference evidence="1" key="1">
    <citation type="submission" date="2019-10" db="EMBL/GenBank/DDBJ databases">
        <title>Muricauda hadale sp. nov., a piezophilic bacterium isolated from hadopelagic water of the Mariana Trench.</title>
        <authorList>
            <person name="Wei Y."/>
        </authorList>
    </citation>
    <scope>NUCLEOTIDE SEQUENCE [LARGE SCALE GENOMIC DNA]</scope>
    <source>
        <strain evidence="1">MT-229</strain>
    </source>
</reference>
<keyword evidence="2" id="KW-1185">Reference proteome</keyword>
<gene>
    <name evidence="1" type="ORF">FOT42_001830</name>
</gene>
<dbReference type="EMBL" id="VNIK02000001">
    <property type="protein sequence ID" value="KAB5491713.1"/>
    <property type="molecule type" value="Genomic_DNA"/>
</dbReference>
<name>A0A5N5IX49_9FLAO</name>
<sequence>MKKISVLHLFILFASCATNPKKLVEQNKSLENQLNAATYTLTLPENWHPYLDLHNELSYKPVKYQEKYPEVEIYIRSTPADIPLNKLVDERIQIFASLSDYSKKISQIQSKFGETYIVDEKFKLNMRNYVNRTTYFEYKGEYYHYNYSSIPRLFNKYIDDYASIFESLEFKE</sequence>
<organism evidence="1 2">
    <name type="scientific">Flagellimonas hadalis</name>
    <dbReference type="NCBI Taxonomy" id="2597517"/>
    <lineage>
        <taxon>Bacteria</taxon>
        <taxon>Pseudomonadati</taxon>
        <taxon>Bacteroidota</taxon>
        <taxon>Flavobacteriia</taxon>
        <taxon>Flavobacteriales</taxon>
        <taxon>Flavobacteriaceae</taxon>
        <taxon>Flagellimonas</taxon>
    </lineage>
</organism>
<protein>
    <recommendedName>
        <fullName evidence="3">Gliding motility lipoprotein GldD</fullName>
    </recommendedName>
</protein>
<accession>A0A5N5IX49</accession>
<proteinExistence type="predicted"/>
<evidence type="ECO:0000313" key="2">
    <source>
        <dbReference type="Proteomes" id="UP000319204"/>
    </source>
</evidence>
<dbReference type="OrthoDB" id="1445831at2"/>
<dbReference type="AlphaFoldDB" id="A0A5N5IX49"/>
<comment type="caution">
    <text evidence="1">The sequence shown here is derived from an EMBL/GenBank/DDBJ whole genome shotgun (WGS) entry which is preliminary data.</text>
</comment>